<reference evidence="1 2" key="1">
    <citation type="submission" date="2015-05" db="EMBL/GenBank/DDBJ databases">
        <title>Critical biogeochemical functions in the subsurface are associated with bacteria from new phyla and little studied lineages.</title>
        <authorList>
            <person name="Hug L.A."/>
            <person name="Thomas B.C."/>
            <person name="Sharon I."/>
            <person name="Brown C.T."/>
            <person name="Sharma R."/>
            <person name="Hettich R.L."/>
            <person name="Wilkins M.J."/>
            <person name="Williams K.H."/>
            <person name="Singh A."/>
            <person name="Banfield J.F."/>
        </authorList>
    </citation>
    <scope>NUCLEOTIDE SEQUENCE [LARGE SCALE GENOMIC DNA]</scope>
    <source>
        <strain evidence="1">CSP1-7</strain>
    </source>
</reference>
<dbReference type="EMBL" id="LDXK01000003">
    <property type="protein sequence ID" value="KRT67368.1"/>
    <property type="molecule type" value="Genomic_DNA"/>
</dbReference>
<gene>
    <name evidence="1" type="ORF">XU08_C0003G0041</name>
</gene>
<evidence type="ECO:0000313" key="1">
    <source>
        <dbReference type="EMBL" id="KRT67368.1"/>
    </source>
</evidence>
<dbReference type="Proteomes" id="UP000051297">
    <property type="component" value="Unassembled WGS sequence"/>
</dbReference>
<comment type="caution">
    <text evidence="1">The sequence shown here is derived from an EMBL/GenBank/DDBJ whole genome shotgun (WGS) entry which is preliminary data.</text>
</comment>
<organism evidence="1 2">
    <name type="scientific">candidate division WWE3 bacterium CSP1-7</name>
    <dbReference type="NCBI Taxonomy" id="1576480"/>
    <lineage>
        <taxon>Bacteria</taxon>
        <taxon>Katanobacteria</taxon>
    </lineage>
</organism>
<protein>
    <submittedName>
        <fullName evidence="1">Uncharacterized protein</fullName>
    </submittedName>
</protein>
<accession>A0A0T5ZX41</accession>
<sequence>MPEQGISDAEIFRKLEKAYSKDSTRRIGAIYDAEKLHTRWVVTNFKGFVEYFEEAYSFFIEATHSINYLPKNGWPWKRNLQSIYFGAATYPLWKAFTLALDGFYDEASTIARTAYELLIKIVYCSCYPRDEDAFATYAKPEKGKREFNLTNFVKDELRVDWDFLYGIQSAASHGKLYITKIIKDLRETGKHSPIGLRFESDERYLSIPINQLTFLIWAYIKLLFVIFPDIHPDKDRSAKLRERAEKFDDALGAIVKTMPNKVAQVGREFDKVIDVVKEAEAEKDWGEVAKRT</sequence>
<dbReference type="AlphaFoldDB" id="A0A0T5ZX41"/>
<name>A0A0T5ZX41_UNCKA</name>
<proteinExistence type="predicted"/>
<evidence type="ECO:0000313" key="2">
    <source>
        <dbReference type="Proteomes" id="UP000051297"/>
    </source>
</evidence>
<dbReference type="STRING" id="1576480.XU08_C0003G0041"/>